<evidence type="ECO:0000313" key="6">
    <source>
        <dbReference type="EMBL" id="MCM8556949.1"/>
    </source>
</evidence>
<evidence type="ECO:0000259" key="5">
    <source>
        <dbReference type="Pfam" id="PF01464"/>
    </source>
</evidence>
<dbReference type="GO" id="GO:0042597">
    <property type="term" value="C:periplasmic space"/>
    <property type="evidence" value="ECO:0007669"/>
    <property type="project" value="InterPro"/>
</dbReference>
<protein>
    <submittedName>
        <fullName evidence="6">Lytic transglycosylase domain-containing protein</fullName>
    </submittedName>
</protein>
<gene>
    <name evidence="6" type="ORF">NDO55_03850</name>
</gene>
<dbReference type="Gene3D" id="1.10.530.10">
    <property type="match status" value="1"/>
</dbReference>
<dbReference type="PANTHER" id="PTHR37423">
    <property type="entry name" value="SOLUBLE LYTIC MUREIN TRANSGLYCOSYLASE-RELATED"/>
    <property type="match status" value="1"/>
</dbReference>
<dbReference type="CDD" id="cd13401">
    <property type="entry name" value="Slt70-like"/>
    <property type="match status" value="1"/>
</dbReference>
<evidence type="ECO:0000313" key="7">
    <source>
        <dbReference type="Proteomes" id="UP001155128"/>
    </source>
</evidence>
<feature type="chain" id="PRO_5040959382" evidence="4">
    <location>
        <begin position="26"/>
        <end position="652"/>
    </location>
</feature>
<organism evidence="6 7">
    <name type="scientific">Sphingomicrobium sediminis</name>
    <dbReference type="NCBI Taxonomy" id="2950949"/>
    <lineage>
        <taxon>Bacteria</taxon>
        <taxon>Pseudomonadati</taxon>
        <taxon>Pseudomonadota</taxon>
        <taxon>Alphaproteobacteria</taxon>
        <taxon>Sphingomonadales</taxon>
        <taxon>Sphingomonadaceae</taxon>
        <taxon>Sphingomicrobium</taxon>
    </lineage>
</organism>
<evidence type="ECO:0000256" key="3">
    <source>
        <dbReference type="ARBA" id="ARBA00022729"/>
    </source>
</evidence>
<dbReference type="PANTHER" id="PTHR37423:SF2">
    <property type="entry name" value="MEMBRANE-BOUND LYTIC MUREIN TRANSGLYCOSYLASE C"/>
    <property type="match status" value="1"/>
</dbReference>
<dbReference type="AlphaFoldDB" id="A0A9X2EKC1"/>
<evidence type="ECO:0000256" key="2">
    <source>
        <dbReference type="ARBA" id="ARBA00009387"/>
    </source>
</evidence>
<dbReference type="SUPFAM" id="SSF53955">
    <property type="entry name" value="Lysozyme-like"/>
    <property type="match status" value="1"/>
</dbReference>
<comment type="similarity">
    <text evidence="2">Belongs to the virb1 family.</text>
</comment>
<comment type="similarity">
    <text evidence="1">Belongs to the transglycosylase Slt family.</text>
</comment>
<keyword evidence="7" id="KW-1185">Reference proteome</keyword>
<dbReference type="EMBL" id="JAMSHT010000001">
    <property type="protein sequence ID" value="MCM8556949.1"/>
    <property type="molecule type" value="Genomic_DNA"/>
</dbReference>
<evidence type="ECO:0000256" key="4">
    <source>
        <dbReference type="SAM" id="SignalP"/>
    </source>
</evidence>
<dbReference type="Gene3D" id="1.25.20.10">
    <property type="entry name" value="Bacterial muramidases"/>
    <property type="match status" value="1"/>
</dbReference>
<dbReference type="GO" id="GO:0004553">
    <property type="term" value="F:hydrolase activity, hydrolyzing O-glycosyl compounds"/>
    <property type="evidence" value="ECO:0007669"/>
    <property type="project" value="InterPro"/>
</dbReference>
<comment type="caution">
    <text evidence="6">The sequence shown here is derived from an EMBL/GenBank/DDBJ whole genome shotgun (WGS) entry which is preliminary data.</text>
</comment>
<keyword evidence="3 4" id="KW-0732">Signal</keyword>
<dbReference type="InterPro" id="IPR008258">
    <property type="entry name" value="Transglycosylase_SLT_dom_1"/>
</dbReference>
<accession>A0A9X2EKC1</accession>
<sequence>MTTRLLLIPSLLLSGAAISSSPVQMAVAGATSAELQSARDTVDASIAEWRELKDERNPTFSRAAQFAIAHPDWPNIGSIRARAEEALNAFAPDPLVLEFFDGTPPRNGRGWTALALAQERQGRTNAATEAARNAWLSDDLSDEDIATIRSRFGSRLTALDHDRRIDALLFVREREKAEDILSLASPGERQVAEARLALQRRDSNADVLFARVADRIDDHAGLLMDRARYFRASGQESASESLLARDHDFTTRPTNVDKWYEMLLLAAEGASDRGAHVTAYNIARQLDDALPDGAVLANQAYGVRDKYTSLAWLAGTTARERLGDAAAASRLFESYSTGGRSLQVRSKGLYWAGRSAQEAGNVQRANALYASAAETPELFYSQLALERLGRDIPVPPALPEQTAAARNAFASKPIVVALSRLGDPDDRAVFVRAIATSLETEQERLIASDYALRAGRADLGVWIARAARNDGTAFYYRSAWPVHPRGAPGGDPWSIAHGITRQESSFDNFAVSHANAHGMMQLLPATAREQARRMGLEYCYSCLRTDPAYNVRLGSGYFAWLSDYYDGNKVLAAAAYNGGMGNVNRWIRNNGDPRTSRVDTVEWIEKIPFMETRGYVQRVLENAAVYDRLNPYVPAYGAVHVSRHLGKTNRPG</sequence>
<dbReference type="InterPro" id="IPR008939">
    <property type="entry name" value="Lytic_TGlycosylase_superhlx_U"/>
</dbReference>
<dbReference type="Pfam" id="PF01464">
    <property type="entry name" value="SLT"/>
    <property type="match status" value="1"/>
</dbReference>
<evidence type="ECO:0000256" key="1">
    <source>
        <dbReference type="ARBA" id="ARBA00007734"/>
    </source>
</evidence>
<proteinExistence type="inferred from homology"/>
<name>A0A9X2EKC1_9SPHN</name>
<dbReference type="SUPFAM" id="SSF48435">
    <property type="entry name" value="Bacterial muramidases"/>
    <property type="match status" value="1"/>
</dbReference>
<dbReference type="RefSeq" id="WP_252112591.1">
    <property type="nucleotide sequence ID" value="NZ_JAMSHT010000001.1"/>
</dbReference>
<feature type="domain" description="Transglycosylase SLT" evidence="5">
    <location>
        <begin position="491"/>
        <end position="594"/>
    </location>
</feature>
<dbReference type="Proteomes" id="UP001155128">
    <property type="component" value="Unassembled WGS sequence"/>
</dbReference>
<feature type="signal peptide" evidence="4">
    <location>
        <begin position="1"/>
        <end position="25"/>
    </location>
</feature>
<dbReference type="InterPro" id="IPR023346">
    <property type="entry name" value="Lysozyme-like_dom_sf"/>
</dbReference>
<reference evidence="6" key="1">
    <citation type="submission" date="2022-06" db="EMBL/GenBank/DDBJ databases">
        <title>Sphingomicrobium sedimins sp. nov., a marine bacterium isolated from tidal flat.</title>
        <authorList>
            <person name="Kim C.-H."/>
            <person name="Yoo Y."/>
            <person name="Kim J.-J."/>
        </authorList>
    </citation>
    <scope>NUCLEOTIDE SEQUENCE</scope>
    <source>
        <strain evidence="6">GRR-S6-50</strain>
    </source>
</reference>